<evidence type="ECO:0000313" key="2">
    <source>
        <dbReference type="EMBL" id="OWM75215.1"/>
    </source>
</evidence>
<feature type="region of interest" description="Disordered" evidence="1">
    <location>
        <begin position="19"/>
        <end position="39"/>
    </location>
</feature>
<evidence type="ECO:0000313" key="3">
    <source>
        <dbReference type="Proteomes" id="UP000197138"/>
    </source>
</evidence>
<sequence length="69" mass="7579">MSGSHWIAICRLEVAAAGHQSSSLTGRAGRTNGGSVRLEQEQEQERFDLLWEQGTPATQQLNVNVGLDW</sequence>
<gene>
    <name evidence="2" type="ORF">CDL15_Pgr023736</name>
</gene>
<dbReference type="EMBL" id="MTKT01003389">
    <property type="protein sequence ID" value="OWM75215.1"/>
    <property type="molecule type" value="Genomic_DNA"/>
</dbReference>
<name>A0A218WQY0_PUNGR</name>
<accession>A0A218WQY0</accession>
<reference evidence="3" key="1">
    <citation type="journal article" date="2017" name="Plant J.">
        <title>The pomegranate (Punica granatum L.) genome and the genomics of punicalagin biosynthesis.</title>
        <authorList>
            <person name="Qin G."/>
            <person name="Xu C."/>
            <person name="Ming R."/>
            <person name="Tang H."/>
            <person name="Guyot R."/>
            <person name="Kramer E.M."/>
            <person name="Hu Y."/>
            <person name="Yi X."/>
            <person name="Qi Y."/>
            <person name="Xu X."/>
            <person name="Gao Z."/>
            <person name="Pan H."/>
            <person name="Jian J."/>
            <person name="Tian Y."/>
            <person name="Yue Z."/>
            <person name="Xu Y."/>
        </authorList>
    </citation>
    <scope>NUCLEOTIDE SEQUENCE [LARGE SCALE GENOMIC DNA]</scope>
    <source>
        <strain evidence="3">cv. Dabenzi</strain>
    </source>
</reference>
<organism evidence="2 3">
    <name type="scientific">Punica granatum</name>
    <name type="common">Pomegranate</name>
    <dbReference type="NCBI Taxonomy" id="22663"/>
    <lineage>
        <taxon>Eukaryota</taxon>
        <taxon>Viridiplantae</taxon>
        <taxon>Streptophyta</taxon>
        <taxon>Embryophyta</taxon>
        <taxon>Tracheophyta</taxon>
        <taxon>Spermatophyta</taxon>
        <taxon>Magnoliopsida</taxon>
        <taxon>eudicotyledons</taxon>
        <taxon>Gunneridae</taxon>
        <taxon>Pentapetalae</taxon>
        <taxon>rosids</taxon>
        <taxon>malvids</taxon>
        <taxon>Myrtales</taxon>
        <taxon>Lythraceae</taxon>
        <taxon>Punica</taxon>
    </lineage>
</organism>
<dbReference type="AlphaFoldDB" id="A0A218WQY0"/>
<evidence type="ECO:0000256" key="1">
    <source>
        <dbReference type="SAM" id="MobiDB-lite"/>
    </source>
</evidence>
<dbReference type="Proteomes" id="UP000197138">
    <property type="component" value="Unassembled WGS sequence"/>
</dbReference>
<protein>
    <submittedName>
        <fullName evidence="2">Uncharacterized protein</fullName>
    </submittedName>
</protein>
<comment type="caution">
    <text evidence="2">The sequence shown here is derived from an EMBL/GenBank/DDBJ whole genome shotgun (WGS) entry which is preliminary data.</text>
</comment>
<proteinExistence type="predicted"/>